<keyword evidence="5 6" id="KW-0949">S-adenosyl-L-methionine</keyword>
<reference evidence="7 8" key="1">
    <citation type="submission" date="2023-07" db="EMBL/GenBank/DDBJ databases">
        <title>Genomic Encyclopedia of Type Strains, Phase IV (KMG-IV): sequencing the most valuable type-strain genomes for metagenomic binning, comparative biology and taxonomic classification.</title>
        <authorList>
            <person name="Goeker M."/>
        </authorList>
    </citation>
    <scope>NUCLEOTIDE SEQUENCE [LARGE SCALE GENOMIC DNA]</scope>
    <source>
        <strain evidence="7 8">DSM 4006</strain>
    </source>
</reference>
<dbReference type="HAMAP" id="MF_00735">
    <property type="entry name" value="Methyltr_PrmA"/>
    <property type="match status" value="1"/>
</dbReference>
<keyword evidence="7" id="KW-0687">Ribonucleoprotein</keyword>
<dbReference type="SUPFAM" id="SSF53335">
    <property type="entry name" value="S-adenosyl-L-methionine-dependent methyltransferases"/>
    <property type="match status" value="1"/>
</dbReference>
<evidence type="ECO:0000256" key="6">
    <source>
        <dbReference type="HAMAP-Rule" id="MF_00735"/>
    </source>
</evidence>
<organism evidence="7 8">
    <name type="scientific">Alicyclobacillus cycloheptanicus</name>
    <dbReference type="NCBI Taxonomy" id="1457"/>
    <lineage>
        <taxon>Bacteria</taxon>
        <taxon>Bacillati</taxon>
        <taxon>Bacillota</taxon>
        <taxon>Bacilli</taxon>
        <taxon>Bacillales</taxon>
        <taxon>Alicyclobacillaceae</taxon>
        <taxon>Alicyclobacillus</taxon>
    </lineage>
</organism>
<proteinExistence type="inferred from homology"/>
<evidence type="ECO:0000256" key="2">
    <source>
        <dbReference type="ARBA" id="ARBA00022490"/>
    </source>
</evidence>
<dbReference type="PIRSF" id="PIRSF000401">
    <property type="entry name" value="RPL11_MTase"/>
    <property type="match status" value="1"/>
</dbReference>
<evidence type="ECO:0000256" key="5">
    <source>
        <dbReference type="ARBA" id="ARBA00022691"/>
    </source>
</evidence>
<dbReference type="GO" id="GO:0008168">
    <property type="term" value="F:methyltransferase activity"/>
    <property type="evidence" value="ECO:0007669"/>
    <property type="project" value="UniProtKB-KW"/>
</dbReference>
<dbReference type="Gene3D" id="3.40.50.150">
    <property type="entry name" value="Vaccinia Virus protein VP39"/>
    <property type="match status" value="1"/>
</dbReference>
<evidence type="ECO:0000313" key="7">
    <source>
        <dbReference type="EMBL" id="MDQ0190484.1"/>
    </source>
</evidence>
<dbReference type="InterPro" id="IPR050078">
    <property type="entry name" value="Ribosomal_L11_MeTrfase_PrmA"/>
</dbReference>
<keyword evidence="2 6" id="KW-0963">Cytoplasm</keyword>
<comment type="subcellular location">
    <subcellularLocation>
        <location evidence="6">Cytoplasm</location>
    </subcellularLocation>
</comment>
<dbReference type="InterPro" id="IPR029063">
    <property type="entry name" value="SAM-dependent_MTases_sf"/>
</dbReference>
<dbReference type="NCBIfam" id="TIGR00406">
    <property type="entry name" value="prmA"/>
    <property type="match status" value="1"/>
</dbReference>
<comment type="catalytic activity">
    <reaction evidence="6">
        <text>L-lysyl-[protein] + 3 S-adenosyl-L-methionine = N(6),N(6),N(6)-trimethyl-L-lysyl-[protein] + 3 S-adenosyl-L-homocysteine + 3 H(+)</text>
        <dbReference type="Rhea" id="RHEA:54192"/>
        <dbReference type="Rhea" id="RHEA-COMP:9752"/>
        <dbReference type="Rhea" id="RHEA-COMP:13826"/>
        <dbReference type="ChEBI" id="CHEBI:15378"/>
        <dbReference type="ChEBI" id="CHEBI:29969"/>
        <dbReference type="ChEBI" id="CHEBI:57856"/>
        <dbReference type="ChEBI" id="CHEBI:59789"/>
        <dbReference type="ChEBI" id="CHEBI:61961"/>
    </reaction>
</comment>
<sequence length="318" mass="34370">MNRLQWWQVEFEIPNEAAEAAAALLGDWPEVGGVMLEGQHAGAMHPEFGEWYELPPRETDDVTVTVYVPQHLAEPDIALRVQAVLDRIESADLAVGPARTSLRTQLVDPEAWENAWKEQFHAMPVGKRLMVVPKWEAPAAPWRETQRLPVIIEPGMAFGTGLHATSQLCLEALEHADVAGQVLLDVGCGTGILSIAGARLGAKTVYAVDLDPVAVTAARANVADNQLADVVDVREGNLLSTAPNLMYDVIVANLLRDPVIALTPQAAKQLRPGGRYITSGYVDTQADAVRAALLAAGLHVTDVLQRDDWVAIVAERPA</sequence>
<comment type="caution">
    <text evidence="6">Lacks conserved residue(s) required for the propagation of feature annotation.</text>
</comment>
<dbReference type="PANTHER" id="PTHR43648:SF1">
    <property type="entry name" value="ELECTRON TRANSFER FLAVOPROTEIN BETA SUBUNIT LYSINE METHYLTRANSFERASE"/>
    <property type="match status" value="1"/>
</dbReference>
<keyword evidence="8" id="KW-1185">Reference proteome</keyword>
<comment type="similarity">
    <text evidence="1 6">Belongs to the methyltransferase superfamily. PrmA family.</text>
</comment>
<gene>
    <name evidence="6" type="primary">prmA</name>
    <name evidence="7" type="ORF">J2S03_002349</name>
</gene>
<evidence type="ECO:0000313" key="8">
    <source>
        <dbReference type="Proteomes" id="UP001232973"/>
    </source>
</evidence>
<dbReference type="PANTHER" id="PTHR43648">
    <property type="entry name" value="ELECTRON TRANSFER FLAVOPROTEIN BETA SUBUNIT LYSINE METHYLTRANSFERASE"/>
    <property type="match status" value="1"/>
</dbReference>
<dbReference type="Proteomes" id="UP001232973">
    <property type="component" value="Unassembled WGS sequence"/>
</dbReference>
<evidence type="ECO:0000256" key="1">
    <source>
        <dbReference type="ARBA" id="ARBA00009741"/>
    </source>
</evidence>
<dbReference type="Pfam" id="PF06325">
    <property type="entry name" value="PrmA"/>
    <property type="match status" value="1"/>
</dbReference>
<accession>A0ABT9XJI8</accession>
<name>A0ABT9XJI8_9BACL</name>
<evidence type="ECO:0000256" key="4">
    <source>
        <dbReference type="ARBA" id="ARBA00022679"/>
    </source>
</evidence>
<dbReference type="EC" id="2.1.1.-" evidence="6"/>
<evidence type="ECO:0000256" key="3">
    <source>
        <dbReference type="ARBA" id="ARBA00022603"/>
    </source>
</evidence>
<protein>
    <recommendedName>
        <fullName evidence="6">Ribosomal protein L11 methyltransferase</fullName>
        <shortName evidence="6">L11 Mtase</shortName>
        <ecNumber evidence="6">2.1.1.-</ecNumber>
    </recommendedName>
</protein>
<keyword evidence="3 6" id="KW-0489">Methyltransferase</keyword>
<dbReference type="GO" id="GO:0032259">
    <property type="term" value="P:methylation"/>
    <property type="evidence" value="ECO:0007669"/>
    <property type="project" value="UniProtKB-KW"/>
</dbReference>
<dbReference type="InterPro" id="IPR004498">
    <property type="entry name" value="Ribosomal_PrmA_MeTrfase"/>
</dbReference>
<dbReference type="GO" id="GO:0005840">
    <property type="term" value="C:ribosome"/>
    <property type="evidence" value="ECO:0007669"/>
    <property type="project" value="UniProtKB-KW"/>
</dbReference>
<keyword evidence="4 6" id="KW-0808">Transferase</keyword>
<keyword evidence="7" id="KW-0689">Ribosomal protein</keyword>
<comment type="caution">
    <text evidence="7">The sequence shown here is derived from an EMBL/GenBank/DDBJ whole genome shotgun (WGS) entry which is preliminary data.</text>
</comment>
<dbReference type="CDD" id="cd02440">
    <property type="entry name" value="AdoMet_MTases"/>
    <property type="match status" value="1"/>
</dbReference>
<comment type="function">
    <text evidence="6">Methylates ribosomal protein L11.</text>
</comment>
<dbReference type="RefSeq" id="WP_307016447.1">
    <property type="nucleotide sequence ID" value="NZ_JAUSTP010000019.1"/>
</dbReference>
<dbReference type="EMBL" id="JAUSTP010000019">
    <property type="protein sequence ID" value="MDQ0190484.1"/>
    <property type="molecule type" value="Genomic_DNA"/>
</dbReference>